<dbReference type="Pfam" id="PF07885">
    <property type="entry name" value="Ion_trans_2"/>
    <property type="match status" value="1"/>
</dbReference>
<dbReference type="eggNOG" id="ENOG5033JTJ">
    <property type="taxonomic scope" value="Bacteria"/>
</dbReference>
<accession>K8EKG2</accession>
<dbReference type="Gene3D" id="1.10.287.70">
    <property type="match status" value="1"/>
</dbReference>
<feature type="transmembrane region" description="Helical" evidence="1">
    <location>
        <begin position="261"/>
        <end position="285"/>
    </location>
</feature>
<dbReference type="STRING" id="1121428.DESHY_60213"/>
<keyword evidence="1" id="KW-0812">Transmembrane</keyword>
<reference evidence="3 4" key="1">
    <citation type="journal article" date="2013" name="Genome Announc.">
        <title>Genome Sequence of the Sulfate-Reducing Bacterium Desulfotomaculum hydrothermale Lam5(T).</title>
        <authorList>
            <person name="Amin O."/>
            <person name="Fardeau M.L."/>
            <person name="Valette O."/>
            <person name="Hirschler-Rea A."/>
            <person name="Barbe V."/>
            <person name="Medigue C."/>
            <person name="Vacherie B."/>
            <person name="Ollivier B."/>
            <person name="Bertin P.N."/>
            <person name="Dolla A."/>
        </authorList>
    </citation>
    <scope>NUCLEOTIDE SEQUENCE [LARGE SCALE GENOMIC DNA]</scope>
    <source>
        <strain evidence="4">Lam5 / DSM 18033</strain>
    </source>
</reference>
<feature type="transmembrane region" description="Helical" evidence="1">
    <location>
        <begin position="6"/>
        <end position="29"/>
    </location>
</feature>
<feature type="transmembrane region" description="Helical" evidence="1">
    <location>
        <begin position="87"/>
        <end position="112"/>
    </location>
</feature>
<organism evidence="3 4">
    <name type="scientific">Desulforamulus hydrothermalis Lam5 = DSM 18033</name>
    <dbReference type="NCBI Taxonomy" id="1121428"/>
    <lineage>
        <taxon>Bacteria</taxon>
        <taxon>Bacillati</taxon>
        <taxon>Bacillota</taxon>
        <taxon>Clostridia</taxon>
        <taxon>Eubacteriales</taxon>
        <taxon>Peptococcaceae</taxon>
        <taxon>Desulforamulus</taxon>
    </lineage>
</organism>
<sequence length="291" mass="32441">MLEVLHGLTALLVLLGTLILLIHSSTPLTQWPQKRLLLLGRATGMIKYSLLFIARLPLALLLFLIIYGLLLSFYYWSQRVQADLVVILGLSIITAMLSLAMLALLMAPIIFITQKLLFDSEIELRVFRIAVYSILVPFLYIFLINDLPASVSLLQGVMLAGLILNFYHIFKGILICLQAPGAMFTYLDKRFVPVLMIISWLLVIIFNLFVMVFLVARTNPPAFVDSCGPVNQPLRLLYFTVITFTGVGYGDITPRGNTAEFIVMLVSITGFLYAALFIGGILAVFSGSRKE</sequence>
<dbReference type="AlphaFoldDB" id="K8EKG2"/>
<feature type="domain" description="Potassium channel" evidence="2">
    <location>
        <begin position="214"/>
        <end position="283"/>
    </location>
</feature>
<dbReference type="EMBL" id="CAOS01000013">
    <property type="protein sequence ID" value="CCO09041.1"/>
    <property type="molecule type" value="Genomic_DNA"/>
</dbReference>
<feature type="transmembrane region" description="Helical" evidence="1">
    <location>
        <begin position="236"/>
        <end position="254"/>
    </location>
</feature>
<comment type="caution">
    <text evidence="3">The sequence shown here is derived from an EMBL/GenBank/DDBJ whole genome shotgun (WGS) entry which is preliminary data.</text>
</comment>
<evidence type="ECO:0000256" key="1">
    <source>
        <dbReference type="SAM" id="Phobius"/>
    </source>
</evidence>
<keyword evidence="1" id="KW-1133">Transmembrane helix</keyword>
<feature type="transmembrane region" description="Helical" evidence="1">
    <location>
        <begin position="191"/>
        <end position="216"/>
    </location>
</feature>
<proteinExistence type="predicted"/>
<keyword evidence="1" id="KW-0472">Membrane</keyword>
<dbReference type="Proteomes" id="UP000009315">
    <property type="component" value="Unassembled WGS sequence"/>
</dbReference>
<keyword evidence="4" id="KW-1185">Reference proteome</keyword>
<gene>
    <name evidence="3" type="ORF">DESHY_60213</name>
</gene>
<evidence type="ECO:0000313" key="3">
    <source>
        <dbReference type="EMBL" id="CCO09041.1"/>
    </source>
</evidence>
<feature type="transmembrane region" description="Helical" evidence="1">
    <location>
        <begin position="149"/>
        <end position="170"/>
    </location>
</feature>
<evidence type="ECO:0000313" key="4">
    <source>
        <dbReference type="Proteomes" id="UP000009315"/>
    </source>
</evidence>
<evidence type="ECO:0000259" key="2">
    <source>
        <dbReference type="Pfam" id="PF07885"/>
    </source>
</evidence>
<protein>
    <submittedName>
        <fullName evidence="3">Ion transport 2 domain protein</fullName>
    </submittedName>
</protein>
<feature type="transmembrane region" description="Helical" evidence="1">
    <location>
        <begin position="50"/>
        <end position="75"/>
    </location>
</feature>
<feature type="transmembrane region" description="Helical" evidence="1">
    <location>
        <begin position="124"/>
        <end position="143"/>
    </location>
</feature>
<name>K8EKG2_9FIRM</name>
<dbReference type="InterPro" id="IPR013099">
    <property type="entry name" value="K_chnl_dom"/>
</dbReference>
<dbReference type="SUPFAM" id="SSF81324">
    <property type="entry name" value="Voltage-gated potassium channels"/>
    <property type="match status" value="1"/>
</dbReference>